<sequence>MLHLLQMSIAKLDCNYRVIRVSELEKFSLSYEMNDDVKFPPDNGPLVELLFKIVHDEDKQRSPRALWSYQYLHELPQRHKWKKLTLNIKPGEIDIIKWGNTLTMK</sequence>
<accession>A0A1B0A7B0</accession>
<keyword evidence="2" id="KW-1185">Reference proteome</keyword>
<name>A0A1B0A7B0_GLOPL</name>
<reference evidence="2" key="1">
    <citation type="submission" date="2014-03" db="EMBL/GenBank/DDBJ databases">
        <authorList>
            <person name="Aksoy S."/>
            <person name="Warren W."/>
            <person name="Wilson R.K."/>
        </authorList>
    </citation>
    <scope>NUCLEOTIDE SEQUENCE [LARGE SCALE GENOMIC DNA]</scope>
    <source>
        <strain evidence="2">IAEA</strain>
    </source>
</reference>
<protein>
    <submittedName>
        <fullName evidence="1">Uncharacterized protein</fullName>
    </submittedName>
</protein>
<proteinExistence type="predicted"/>
<dbReference type="Proteomes" id="UP000092445">
    <property type="component" value="Unassembled WGS sequence"/>
</dbReference>
<reference evidence="1" key="2">
    <citation type="submission" date="2020-05" db="UniProtKB">
        <authorList>
            <consortium name="EnsemblMetazoa"/>
        </authorList>
    </citation>
    <scope>IDENTIFICATION</scope>
    <source>
        <strain evidence="1">IAEA</strain>
    </source>
</reference>
<organism evidence="1 2">
    <name type="scientific">Glossina pallidipes</name>
    <name type="common">Tsetse fly</name>
    <dbReference type="NCBI Taxonomy" id="7398"/>
    <lineage>
        <taxon>Eukaryota</taxon>
        <taxon>Metazoa</taxon>
        <taxon>Ecdysozoa</taxon>
        <taxon>Arthropoda</taxon>
        <taxon>Hexapoda</taxon>
        <taxon>Insecta</taxon>
        <taxon>Pterygota</taxon>
        <taxon>Neoptera</taxon>
        <taxon>Endopterygota</taxon>
        <taxon>Diptera</taxon>
        <taxon>Brachycera</taxon>
        <taxon>Muscomorpha</taxon>
        <taxon>Hippoboscoidea</taxon>
        <taxon>Glossinidae</taxon>
        <taxon>Glossina</taxon>
    </lineage>
</organism>
<dbReference type="EnsemblMetazoa" id="GPAI036505-RA">
    <property type="protein sequence ID" value="GPAI036505-PA"/>
    <property type="gene ID" value="GPAI036505"/>
</dbReference>
<dbReference type="AlphaFoldDB" id="A0A1B0A7B0"/>
<evidence type="ECO:0000313" key="2">
    <source>
        <dbReference type="Proteomes" id="UP000092445"/>
    </source>
</evidence>
<dbReference type="VEuPathDB" id="VectorBase:GPAI036505"/>
<evidence type="ECO:0000313" key="1">
    <source>
        <dbReference type="EnsemblMetazoa" id="GPAI036505-PA"/>
    </source>
</evidence>